<dbReference type="GO" id="GO:0005615">
    <property type="term" value="C:extracellular space"/>
    <property type="evidence" value="ECO:0007669"/>
    <property type="project" value="TreeGrafter"/>
</dbReference>
<keyword evidence="1 2" id="KW-0193">Cuticle</keyword>
<dbReference type="PROSITE" id="PS00233">
    <property type="entry name" value="CHIT_BIND_RR_1"/>
    <property type="match status" value="1"/>
</dbReference>
<feature type="signal peptide" evidence="3">
    <location>
        <begin position="1"/>
        <end position="15"/>
    </location>
</feature>
<evidence type="ECO:0000256" key="1">
    <source>
        <dbReference type="ARBA" id="ARBA00022460"/>
    </source>
</evidence>
<dbReference type="Pfam" id="PF00379">
    <property type="entry name" value="Chitin_bind_4"/>
    <property type="match status" value="1"/>
</dbReference>
<dbReference type="GO" id="GO:0042302">
    <property type="term" value="F:structural constituent of cuticle"/>
    <property type="evidence" value="ECO:0007669"/>
    <property type="project" value="UniProtKB-UniRule"/>
</dbReference>
<dbReference type="InterPro" id="IPR000618">
    <property type="entry name" value="Insect_cuticle"/>
</dbReference>
<feature type="chain" id="PRO_5025342756" evidence="3">
    <location>
        <begin position="16"/>
        <end position="183"/>
    </location>
</feature>
<dbReference type="GO" id="GO:0031012">
    <property type="term" value="C:extracellular matrix"/>
    <property type="evidence" value="ECO:0007669"/>
    <property type="project" value="TreeGrafter"/>
</dbReference>
<dbReference type="EMBL" id="VIIS01000785">
    <property type="protein sequence ID" value="KAF0305036.1"/>
    <property type="molecule type" value="Genomic_DNA"/>
</dbReference>
<evidence type="ECO:0000313" key="5">
    <source>
        <dbReference type="Proteomes" id="UP000440578"/>
    </source>
</evidence>
<keyword evidence="3" id="KW-0732">Signal</keyword>
<reference evidence="4 5" key="1">
    <citation type="submission" date="2019-07" db="EMBL/GenBank/DDBJ databases">
        <title>Draft genome assembly of a fouling barnacle, Amphibalanus amphitrite (Darwin, 1854): The first reference genome for Thecostraca.</title>
        <authorList>
            <person name="Kim W."/>
        </authorList>
    </citation>
    <scope>NUCLEOTIDE SEQUENCE [LARGE SCALE GENOMIC DNA]</scope>
    <source>
        <strain evidence="4">SNU_AA5</strain>
        <tissue evidence="4">Soma without cirri and trophi</tissue>
    </source>
</reference>
<comment type="caution">
    <text evidence="4">The sequence shown here is derived from an EMBL/GenBank/DDBJ whole genome shotgun (WGS) entry which is preliminary data.</text>
</comment>
<gene>
    <name evidence="4" type="primary">resilin_71</name>
    <name evidence="4" type="ORF">FJT64_023258</name>
</gene>
<evidence type="ECO:0000256" key="3">
    <source>
        <dbReference type="SAM" id="SignalP"/>
    </source>
</evidence>
<dbReference type="Proteomes" id="UP000440578">
    <property type="component" value="Unassembled WGS sequence"/>
</dbReference>
<dbReference type="PROSITE" id="PS51155">
    <property type="entry name" value="CHIT_BIND_RR_2"/>
    <property type="match status" value="1"/>
</dbReference>
<evidence type="ECO:0000313" key="4">
    <source>
        <dbReference type="EMBL" id="KAF0305036.1"/>
    </source>
</evidence>
<proteinExistence type="predicted"/>
<dbReference type="InterPro" id="IPR051217">
    <property type="entry name" value="Insect_Cuticle_Struc_Prot"/>
</dbReference>
<sequence>MKVLLLAAALCLAAADDDFSAPPVRRPTVPVAVHAPASSYTAYQTARRPAARYGVPQRARYDGPSHAQRGYASEYQQPRYYQRRPYSFAYGVDDRYDSGTVFSRSEESDGVTTRGRYSVNLPDGCVQTVTYWADHTGYHPTVKYECAQKRRPAPVGYYGYGAPVYRAVGVPQTRQSLNDDRDD</sequence>
<dbReference type="PANTHER" id="PTHR12236:SF79">
    <property type="entry name" value="CUTICULAR PROTEIN 50CB-RELATED"/>
    <property type="match status" value="1"/>
</dbReference>
<dbReference type="AlphaFoldDB" id="A0A6A4WCH0"/>
<keyword evidence="5" id="KW-1185">Reference proteome</keyword>
<dbReference type="OrthoDB" id="6376823at2759"/>
<accession>A0A6A4WCH0</accession>
<protein>
    <submittedName>
        <fullName evidence="4">Pro-resilin</fullName>
    </submittedName>
</protein>
<organism evidence="4 5">
    <name type="scientific">Amphibalanus amphitrite</name>
    <name type="common">Striped barnacle</name>
    <name type="synonym">Balanus amphitrite</name>
    <dbReference type="NCBI Taxonomy" id="1232801"/>
    <lineage>
        <taxon>Eukaryota</taxon>
        <taxon>Metazoa</taxon>
        <taxon>Ecdysozoa</taxon>
        <taxon>Arthropoda</taxon>
        <taxon>Crustacea</taxon>
        <taxon>Multicrustacea</taxon>
        <taxon>Cirripedia</taxon>
        <taxon>Thoracica</taxon>
        <taxon>Thoracicalcarea</taxon>
        <taxon>Balanomorpha</taxon>
        <taxon>Balanoidea</taxon>
        <taxon>Balanidae</taxon>
        <taxon>Amphibalaninae</taxon>
        <taxon>Amphibalanus</taxon>
    </lineage>
</organism>
<name>A0A6A4WCH0_AMPAM</name>
<dbReference type="InterPro" id="IPR031311">
    <property type="entry name" value="CHIT_BIND_RR_consensus"/>
</dbReference>
<dbReference type="PANTHER" id="PTHR12236">
    <property type="entry name" value="STRUCTURAL CONTITUENT OF CUTICLE"/>
    <property type="match status" value="1"/>
</dbReference>
<evidence type="ECO:0000256" key="2">
    <source>
        <dbReference type="PROSITE-ProRule" id="PRU00497"/>
    </source>
</evidence>